<name>W7UZJ9_RUMFL</name>
<dbReference type="OrthoDB" id="1817973at2"/>
<evidence type="ECO:0000313" key="4">
    <source>
        <dbReference type="Proteomes" id="UP000019365"/>
    </source>
</evidence>
<protein>
    <submittedName>
        <fullName evidence="3">Uncharacterized protein</fullName>
    </submittedName>
</protein>
<gene>
    <name evidence="3" type="ORF">RF007C_02445</name>
</gene>
<proteinExistence type="predicted"/>
<feature type="transmembrane region" description="Helical" evidence="2">
    <location>
        <begin position="72"/>
        <end position="93"/>
    </location>
</feature>
<sequence>MNMKDEMSKEFDIDLETADRIAKEYPSLSDSAKERMFNMTKKKINLTNAADEDNNDSVHGVEKYNRPGWIKFAGMAAAVAIIAGGFGGGTYLFHKMKDSAPNTSATSGTEPATESSSFTTETATESSVITSITTITITTAATTATTAVAETTTEATETKSLTPEEEIAHNLTDNYWDYECFFHTHSHSMTSQDASAKGINLKYSYQRDGRTIDTELTYIKTDDERLTESTMDDLKKLYNTYYSKNYDPFYSDHVQNTKEYELFGPSFTADTLTTDTQVDRIYTFIEYEGELYQRIIPSQYFAGTHWSDNQVDITDVTEKSFTLKRKIHYPPKNGEIPGEFTFKIVFDEDVQDWRIEQVDEEYEFTNTSEAAN</sequence>
<keyword evidence="2" id="KW-0472">Membrane</keyword>
<evidence type="ECO:0000256" key="1">
    <source>
        <dbReference type="SAM" id="MobiDB-lite"/>
    </source>
</evidence>
<reference evidence="3 4" key="1">
    <citation type="journal article" date="2014" name="PLoS ONE">
        <title>Rumen cellulosomics: divergent fiber-degrading strategies revealed by comparative genome-wide analysis of six ruminococcal strains.</title>
        <authorList>
            <person name="Dassa B."/>
            <person name="Borovok I."/>
            <person name="Ruimy-Israeli V."/>
            <person name="Lamed R."/>
            <person name="Flint H.J."/>
            <person name="Duncan S.H."/>
            <person name="Henrissat B."/>
            <person name="Coutinho P."/>
            <person name="Morrison M."/>
            <person name="Mosoni P."/>
            <person name="Yeoman C.J."/>
            <person name="White B.A."/>
            <person name="Bayer E.A."/>
        </authorList>
    </citation>
    <scope>NUCLEOTIDE SEQUENCE [LARGE SCALE GENOMIC DNA]</scope>
    <source>
        <strain evidence="3 4">007c</strain>
    </source>
</reference>
<keyword evidence="4" id="KW-1185">Reference proteome</keyword>
<dbReference type="PATRIC" id="fig|1341157.4.peg.1128"/>
<accession>W7UZJ9</accession>
<dbReference type="AlphaFoldDB" id="W7UZJ9"/>
<feature type="region of interest" description="Disordered" evidence="1">
    <location>
        <begin position="100"/>
        <end position="123"/>
    </location>
</feature>
<feature type="compositionally biased region" description="Low complexity" evidence="1">
    <location>
        <begin position="109"/>
        <end position="123"/>
    </location>
</feature>
<keyword evidence="2" id="KW-0812">Transmembrane</keyword>
<dbReference type="Proteomes" id="UP000019365">
    <property type="component" value="Unassembled WGS sequence"/>
</dbReference>
<evidence type="ECO:0000256" key="2">
    <source>
        <dbReference type="SAM" id="Phobius"/>
    </source>
</evidence>
<evidence type="ECO:0000313" key="3">
    <source>
        <dbReference type="EMBL" id="EWM54155.1"/>
    </source>
</evidence>
<dbReference type="RefSeq" id="WP_037297989.1">
    <property type="nucleotide sequence ID" value="NZ_ATAX01000017.1"/>
</dbReference>
<organism evidence="3 4">
    <name type="scientific">Ruminococcus flavefaciens 007c</name>
    <dbReference type="NCBI Taxonomy" id="1341157"/>
    <lineage>
        <taxon>Bacteria</taxon>
        <taxon>Bacillati</taxon>
        <taxon>Bacillota</taxon>
        <taxon>Clostridia</taxon>
        <taxon>Eubacteriales</taxon>
        <taxon>Oscillospiraceae</taxon>
        <taxon>Ruminococcus</taxon>
    </lineage>
</organism>
<comment type="caution">
    <text evidence="3">The sequence shown here is derived from an EMBL/GenBank/DDBJ whole genome shotgun (WGS) entry which is preliminary data.</text>
</comment>
<keyword evidence="2" id="KW-1133">Transmembrane helix</keyword>
<dbReference type="EMBL" id="ATAX01000017">
    <property type="protein sequence ID" value="EWM54155.1"/>
    <property type="molecule type" value="Genomic_DNA"/>
</dbReference>